<sequence>MGLGAEGRCSPKSSSATAPPVNGHPSLHSTDKQAGISSSDMDGQAASQVAATTHGASAGPRLASAVRPTSPDALFRNLWDMLCALPERIDRVASDADAGGAKAQVAADAEDEVAEGTQRDAGGLKSWCGLAESASGNLAAAPDANESARQRRKRKAAEAALVDTKNGARVVKPRATWANAKSHKRSFTEAWLAVLSLPIPDDLLRKVLLRIHESVIPNMLNPNSLADFLTYALDQGGLTGILALNGIFLLVTQHRLEYPAFFQRLYNLLTVDAFAAKQRAQFFALVDIFLASPMVPAYTAAAFIKRFARLSLQAPPAGALLAVAFIHNLIRRHPACMTMLHRPSQPASTPAHADAGGEGDVRGLPPGSSMQPAAGKSDPQGPGCDVYLEGEEDPAKSRAVESSLWEVEALRTHFCPQVATLTAVLDKDLGDRVKTSEVDLGPLLSASYASLFSQEVERRIKQVPVAFYNSPPSHLFSSSAVAEEWPGWL</sequence>
<protein>
    <submittedName>
        <fullName evidence="5">CBF domain-containing protein</fullName>
    </submittedName>
</protein>
<dbReference type="PANTHER" id="PTHR12455">
    <property type="entry name" value="NUCLEOLAR COMPLEX PROTEIN 4"/>
    <property type="match status" value="1"/>
</dbReference>
<dbReference type="GO" id="GO:0030692">
    <property type="term" value="C:Noc4p-Nop14p complex"/>
    <property type="evidence" value="ECO:0007669"/>
    <property type="project" value="TreeGrafter"/>
</dbReference>
<name>A0A699YWQ0_HAELA</name>
<proteinExistence type="inferred from homology"/>
<reference evidence="5 6" key="1">
    <citation type="submission" date="2020-02" db="EMBL/GenBank/DDBJ databases">
        <title>Draft genome sequence of Haematococcus lacustris strain NIES-144.</title>
        <authorList>
            <person name="Morimoto D."/>
            <person name="Nakagawa S."/>
            <person name="Yoshida T."/>
            <person name="Sawayama S."/>
        </authorList>
    </citation>
    <scope>NUCLEOTIDE SEQUENCE [LARGE SCALE GENOMIC DNA]</scope>
    <source>
        <strain evidence="5 6">NIES-144</strain>
    </source>
</reference>
<keyword evidence="3" id="KW-0812">Transmembrane</keyword>
<evidence type="ECO:0000259" key="4">
    <source>
        <dbReference type="Pfam" id="PF03914"/>
    </source>
</evidence>
<dbReference type="Proteomes" id="UP000485058">
    <property type="component" value="Unassembled WGS sequence"/>
</dbReference>
<dbReference type="Pfam" id="PF03914">
    <property type="entry name" value="CBF"/>
    <property type="match status" value="1"/>
</dbReference>
<comment type="similarity">
    <text evidence="1">Belongs to the CBF/MAK21 family.</text>
</comment>
<dbReference type="EMBL" id="BLLF01000360">
    <property type="protein sequence ID" value="GFH10939.1"/>
    <property type="molecule type" value="Genomic_DNA"/>
</dbReference>
<keyword evidence="3" id="KW-1133">Transmembrane helix</keyword>
<feature type="region of interest" description="Disordered" evidence="2">
    <location>
        <begin position="340"/>
        <end position="392"/>
    </location>
</feature>
<dbReference type="InterPro" id="IPR027193">
    <property type="entry name" value="Noc4"/>
</dbReference>
<feature type="transmembrane region" description="Helical" evidence="3">
    <location>
        <begin position="228"/>
        <end position="251"/>
    </location>
</feature>
<dbReference type="InterPro" id="IPR005612">
    <property type="entry name" value="CCAAT-binding_factor"/>
</dbReference>
<gene>
    <name evidence="5" type="ORF">HaLaN_06345</name>
</gene>
<keyword evidence="3" id="KW-0472">Membrane</keyword>
<dbReference type="GO" id="GO:0032040">
    <property type="term" value="C:small-subunit processome"/>
    <property type="evidence" value="ECO:0007669"/>
    <property type="project" value="TreeGrafter"/>
</dbReference>
<feature type="region of interest" description="Disordered" evidence="2">
    <location>
        <begin position="1"/>
        <end position="66"/>
    </location>
</feature>
<accession>A0A699YWQ0</accession>
<evidence type="ECO:0000313" key="5">
    <source>
        <dbReference type="EMBL" id="GFH10939.1"/>
    </source>
</evidence>
<dbReference type="AlphaFoldDB" id="A0A699YWQ0"/>
<evidence type="ECO:0000256" key="2">
    <source>
        <dbReference type="SAM" id="MobiDB-lite"/>
    </source>
</evidence>
<organism evidence="5 6">
    <name type="scientific">Haematococcus lacustris</name>
    <name type="common">Green alga</name>
    <name type="synonym">Haematococcus pluvialis</name>
    <dbReference type="NCBI Taxonomy" id="44745"/>
    <lineage>
        <taxon>Eukaryota</taxon>
        <taxon>Viridiplantae</taxon>
        <taxon>Chlorophyta</taxon>
        <taxon>core chlorophytes</taxon>
        <taxon>Chlorophyceae</taxon>
        <taxon>CS clade</taxon>
        <taxon>Chlamydomonadales</taxon>
        <taxon>Haematococcaceae</taxon>
        <taxon>Haematococcus</taxon>
    </lineage>
</organism>
<evidence type="ECO:0000256" key="1">
    <source>
        <dbReference type="ARBA" id="ARBA00007797"/>
    </source>
</evidence>
<dbReference type="PANTHER" id="PTHR12455:SF0">
    <property type="entry name" value="NUCLEOLAR COMPLEX PROTEIN 4 HOMOLOG"/>
    <property type="match status" value="1"/>
</dbReference>
<comment type="caution">
    <text evidence="5">The sequence shown here is derived from an EMBL/GenBank/DDBJ whole genome shotgun (WGS) entry which is preliminary data.</text>
</comment>
<feature type="transmembrane region" description="Helical" evidence="3">
    <location>
        <begin position="282"/>
        <end position="304"/>
    </location>
</feature>
<evidence type="ECO:0000256" key="3">
    <source>
        <dbReference type="SAM" id="Phobius"/>
    </source>
</evidence>
<evidence type="ECO:0000313" key="6">
    <source>
        <dbReference type="Proteomes" id="UP000485058"/>
    </source>
</evidence>
<feature type="domain" description="CCAAT-binding factor" evidence="4">
    <location>
        <begin position="241"/>
        <end position="421"/>
    </location>
</feature>
<feature type="compositionally biased region" description="Polar residues" evidence="2">
    <location>
        <begin position="35"/>
        <end position="55"/>
    </location>
</feature>
<keyword evidence="6" id="KW-1185">Reference proteome</keyword>
<dbReference type="GO" id="GO:0042254">
    <property type="term" value="P:ribosome biogenesis"/>
    <property type="evidence" value="ECO:0007669"/>
    <property type="project" value="InterPro"/>
</dbReference>